<gene>
    <name evidence="2" type="ORF">C4886_05545</name>
</gene>
<dbReference type="SMART" id="SM00530">
    <property type="entry name" value="HTH_XRE"/>
    <property type="match status" value="1"/>
</dbReference>
<dbReference type="Gene3D" id="1.10.260.40">
    <property type="entry name" value="lambda repressor-like DNA-binding domains"/>
    <property type="match status" value="1"/>
</dbReference>
<dbReference type="GO" id="GO:0003677">
    <property type="term" value="F:DNA binding"/>
    <property type="evidence" value="ECO:0007669"/>
    <property type="project" value="InterPro"/>
</dbReference>
<feature type="domain" description="HTH cro/C1-type" evidence="1">
    <location>
        <begin position="6"/>
        <end position="61"/>
    </location>
</feature>
<organism evidence="2 3">
    <name type="scientific">Blautia obeum</name>
    <dbReference type="NCBI Taxonomy" id="40520"/>
    <lineage>
        <taxon>Bacteria</taxon>
        <taxon>Bacillati</taxon>
        <taxon>Bacillota</taxon>
        <taxon>Clostridia</taxon>
        <taxon>Lachnospirales</taxon>
        <taxon>Lachnospiraceae</taxon>
        <taxon>Blautia</taxon>
    </lineage>
</organism>
<dbReference type="InterPro" id="IPR001387">
    <property type="entry name" value="Cro/C1-type_HTH"/>
</dbReference>
<dbReference type="Pfam" id="PF01381">
    <property type="entry name" value="HTH_3"/>
    <property type="match status" value="1"/>
</dbReference>
<dbReference type="EMBL" id="PSQG01000006">
    <property type="protein sequence ID" value="RCH44914.1"/>
    <property type="molecule type" value="Genomic_DNA"/>
</dbReference>
<accession>A0A367G4H9</accession>
<sequence length="68" mass="7630">MNHELLRDIRVEKGVTQEEMAKCLGYKSKSTYCNIELGVTKVSTDVANKIAARLGMNTKQKISVFLPE</sequence>
<evidence type="ECO:0000259" key="1">
    <source>
        <dbReference type="PROSITE" id="PS50943"/>
    </source>
</evidence>
<reference evidence="2 3" key="1">
    <citation type="submission" date="2018-02" db="EMBL/GenBank/DDBJ databases">
        <title>Complete genome sequencing of Faecalibacterium prausnitzii strains isolated from the human gut.</title>
        <authorList>
            <person name="Fitzgerald B.C."/>
            <person name="Shkoporov A.N."/>
            <person name="Ross P.R."/>
            <person name="Hill C."/>
        </authorList>
    </citation>
    <scope>NUCLEOTIDE SEQUENCE [LARGE SCALE GENOMIC DNA]</scope>
    <source>
        <strain evidence="2 3">APC942/31-1</strain>
    </source>
</reference>
<dbReference type="AlphaFoldDB" id="A0A367G4H9"/>
<name>A0A367G4H9_9FIRM</name>
<dbReference type="PROSITE" id="PS50943">
    <property type="entry name" value="HTH_CROC1"/>
    <property type="match status" value="1"/>
</dbReference>
<evidence type="ECO:0000313" key="3">
    <source>
        <dbReference type="Proteomes" id="UP000253208"/>
    </source>
</evidence>
<dbReference type="Proteomes" id="UP000253208">
    <property type="component" value="Unassembled WGS sequence"/>
</dbReference>
<comment type="caution">
    <text evidence="2">The sequence shown here is derived from an EMBL/GenBank/DDBJ whole genome shotgun (WGS) entry which is preliminary data.</text>
</comment>
<evidence type="ECO:0000313" key="2">
    <source>
        <dbReference type="EMBL" id="RCH44914.1"/>
    </source>
</evidence>
<dbReference type="SUPFAM" id="SSF47413">
    <property type="entry name" value="lambda repressor-like DNA-binding domains"/>
    <property type="match status" value="1"/>
</dbReference>
<proteinExistence type="predicted"/>
<dbReference type="InterPro" id="IPR010982">
    <property type="entry name" value="Lambda_DNA-bd_dom_sf"/>
</dbReference>
<dbReference type="CDD" id="cd00093">
    <property type="entry name" value="HTH_XRE"/>
    <property type="match status" value="1"/>
</dbReference>
<dbReference type="RefSeq" id="WP_114001904.1">
    <property type="nucleotide sequence ID" value="NZ_PSQG01000006.1"/>
</dbReference>
<protein>
    <submittedName>
        <fullName evidence="2">XRE family transcriptional regulator</fullName>
    </submittedName>
</protein>